<feature type="compositionally biased region" description="Basic residues" evidence="1">
    <location>
        <begin position="179"/>
        <end position="189"/>
    </location>
</feature>
<evidence type="ECO:0000256" key="1">
    <source>
        <dbReference type="SAM" id="MobiDB-lite"/>
    </source>
</evidence>
<sequence>MGNISCHKRTKMPKQAKEKPLDVDTAWQKQDFSSNYSKKKKSIVVLNTRLAGTKIVIVSLDKRQPRAEATADPGARARKSAEDATHPPRGSPVPPPMLRGAGDSGERREGARAREMKKILLLLLLQDTRLQGEGRRTAGGGAGASTGSGNATNAEQSWQRLYTRLLSESQDDWAEEQPRKRRRGPHRRP</sequence>
<dbReference type="InterPro" id="IPR029296">
    <property type="entry name" value="Bcl-2-like_put"/>
</dbReference>
<dbReference type="PANTHER" id="PTHR37335">
    <property type="entry name" value="RIKEN CDNA 1700003F12 GENE"/>
    <property type="match status" value="1"/>
</dbReference>
<feature type="region of interest" description="Disordered" evidence="1">
    <location>
        <begin position="133"/>
        <end position="189"/>
    </location>
</feature>
<organism evidence="2 3">
    <name type="scientific">Chrysochloris asiatica</name>
    <name type="common">Cape golden mole</name>
    <dbReference type="NCBI Taxonomy" id="185453"/>
    <lineage>
        <taxon>Eukaryota</taxon>
        <taxon>Metazoa</taxon>
        <taxon>Chordata</taxon>
        <taxon>Craniata</taxon>
        <taxon>Vertebrata</taxon>
        <taxon>Euteleostomi</taxon>
        <taxon>Mammalia</taxon>
        <taxon>Eutheria</taxon>
        <taxon>Afrotheria</taxon>
        <taxon>Chrysochloridae</taxon>
        <taxon>Chrysochlorinae</taxon>
        <taxon>Chrysochloris</taxon>
    </lineage>
</organism>
<dbReference type="GeneID" id="102825586"/>
<feature type="compositionally biased region" description="Basic residues" evidence="1">
    <location>
        <begin position="1"/>
        <end position="14"/>
    </location>
</feature>
<evidence type="ECO:0000313" key="3">
    <source>
        <dbReference type="RefSeq" id="XP_006860803.1"/>
    </source>
</evidence>
<dbReference type="AlphaFoldDB" id="A0A9B0TE22"/>
<name>A0A9B0TE22_CHRAS</name>
<dbReference type="RefSeq" id="XP_006860803.1">
    <property type="nucleotide sequence ID" value="XM_006860741.1"/>
</dbReference>
<feature type="region of interest" description="Disordered" evidence="1">
    <location>
        <begin position="1"/>
        <end position="32"/>
    </location>
</feature>
<accession>A0A9B0TE22</accession>
<dbReference type="PANTHER" id="PTHR37335:SF1">
    <property type="entry name" value="RIKEN CDNA 1700003F12 GENE"/>
    <property type="match status" value="1"/>
</dbReference>
<dbReference type="CTD" id="107519470"/>
<reference evidence="3" key="1">
    <citation type="submission" date="2025-08" db="UniProtKB">
        <authorList>
            <consortium name="RefSeq"/>
        </authorList>
    </citation>
    <scope>IDENTIFICATION</scope>
    <source>
        <tissue evidence="3">Spleen</tissue>
    </source>
</reference>
<dbReference type="OrthoDB" id="9450924at2759"/>
<gene>
    <name evidence="3" type="primary">LOC102825586</name>
</gene>
<protein>
    <submittedName>
        <fullName evidence="3">Uncharacterized protein C20orf144 homolog</fullName>
    </submittedName>
</protein>
<feature type="region of interest" description="Disordered" evidence="1">
    <location>
        <begin position="63"/>
        <end position="111"/>
    </location>
</feature>
<dbReference type="Pfam" id="PF15318">
    <property type="entry name" value="Bclt"/>
    <property type="match status" value="1"/>
</dbReference>
<evidence type="ECO:0000313" key="2">
    <source>
        <dbReference type="Proteomes" id="UP000504623"/>
    </source>
</evidence>
<keyword evidence="2" id="KW-1185">Reference proteome</keyword>
<proteinExistence type="predicted"/>
<dbReference type="Proteomes" id="UP000504623">
    <property type="component" value="Unplaced"/>
</dbReference>
<feature type="compositionally biased region" description="Gly residues" evidence="1">
    <location>
        <begin position="137"/>
        <end position="146"/>
    </location>
</feature>